<dbReference type="KEGG" id="sgi:SGRAN_1087"/>
<sequence length="389" mass="39856">METIIIGTGSSRFGMFVDTPARTLAAEAVAEALKDAGLEGKDVGLVLVGNAVGGVVTGQEMIRSQTILSQSLLVGRPMAAVENACASSSSAFYLAHLAIQSGMHDVVVVVGAEKMTSTDRTLATKALAAATDVSLRQETAGDGGKPRPVFMEIYAANARNYMARSGATAEDFADVVAKNTRNGSLNPIAQVKVPLSREDVLNAREIVAPLTRPMCAGIGDGAAAIVLCSSGFARAKGKTGPKVRTSLLASAEIEDNHEIVSRTAAKAFEAAGISPEDVSLVELHDAAAPAEIMVPEELLLVARGDGPSLIRSGASQIDGRLPINPSGGLTARGHPVGATGAAQIVELANQLRGRCGPRQVANPRIGLAENAGGSIFNGAAACMITLLEA</sequence>
<proteinExistence type="predicted"/>
<dbReference type="Pfam" id="PF22691">
    <property type="entry name" value="Thiolase_C_1"/>
    <property type="match status" value="1"/>
</dbReference>
<reference evidence="3 4" key="1">
    <citation type="journal article" date="2016" name="BMC Genomics">
        <title>Genomic analysis of the nitrate-respiring Sphingopyxis granuli (formerly Sphingomonas macrogoltabida) strain TFA.</title>
        <authorList>
            <person name="Garcia-Romero I."/>
            <person name="Perez-Pulido A.J."/>
            <person name="Gonzalez-Flores Y.E."/>
            <person name="Reyes-Ramirez F."/>
            <person name="Santero E."/>
            <person name="Floriano B."/>
        </authorList>
    </citation>
    <scope>NUCLEOTIDE SEQUENCE [LARGE SCALE GENOMIC DNA]</scope>
    <source>
        <strain evidence="3 4">TFA</strain>
    </source>
</reference>
<gene>
    <name evidence="3" type="primary">atoB</name>
    <name evidence="3" type="ORF">SGRAN_1087</name>
</gene>
<feature type="domain" description="Thiolase N-terminal" evidence="1">
    <location>
        <begin position="12"/>
        <end position="190"/>
    </location>
</feature>
<organism evidence="3 4">
    <name type="scientific">Sphingopyxis granuli</name>
    <dbReference type="NCBI Taxonomy" id="267128"/>
    <lineage>
        <taxon>Bacteria</taxon>
        <taxon>Pseudomonadati</taxon>
        <taxon>Pseudomonadota</taxon>
        <taxon>Alphaproteobacteria</taxon>
        <taxon>Sphingomonadales</taxon>
        <taxon>Sphingomonadaceae</taxon>
        <taxon>Sphingopyxis</taxon>
    </lineage>
</organism>
<dbReference type="SUPFAM" id="SSF53901">
    <property type="entry name" value="Thiolase-like"/>
    <property type="match status" value="1"/>
</dbReference>
<dbReference type="PANTHER" id="PTHR42870:SF1">
    <property type="entry name" value="NON-SPECIFIC LIPID-TRANSFER PROTEIN-LIKE 2"/>
    <property type="match status" value="1"/>
</dbReference>
<keyword evidence="4" id="KW-1185">Reference proteome</keyword>
<dbReference type="EC" id="2.3.1.176" evidence="3"/>
<evidence type="ECO:0000259" key="1">
    <source>
        <dbReference type="Pfam" id="PF00108"/>
    </source>
</evidence>
<dbReference type="AlphaFoldDB" id="A0AA86L340"/>
<keyword evidence="3" id="KW-0808">Transferase</keyword>
<evidence type="ECO:0000313" key="3">
    <source>
        <dbReference type="EMBL" id="AMG73480.1"/>
    </source>
</evidence>
<keyword evidence="3" id="KW-0012">Acyltransferase</keyword>
<protein>
    <submittedName>
        <fullName evidence="3">Thiolase</fullName>
        <ecNumber evidence="3">2.3.1.176</ecNumber>
    </submittedName>
</protein>
<dbReference type="Pfam" id="PF00108">
    <property type="entry name" value="Thiolase_N"/>
    <property type="match status" value="1"/>
</dbReference>
<dbReference type="Proteomes" id="UP000058599">
    <property type="component" value="Chromosome"/>
</dbReference>
<dbReference type="PIRSF" id="PIRSF000429">
    <property type="entry name" value="Ac-CoA_Ac_transf"/>
    <property type="match status" value="1"/>
</dbReference>
<evidence type="ECO:0000259" key="2">
    <source>
        <dbReference type="Pfam" id="PF22691"/>
    </source>
</evidence>
<dbReference type="InterPro" id="IPR002155">
    <property type="entry name" value="Thiolase"/>
</dbReference>
<dbReference type="Gene3D" id="3.40.47.10">
    <property type="match status" value="1"/>
</dbReference>
<dbReference type="EMBL" id="CP012199">
    <property type="protein sequence ID" value="AMG73480.1"/>
    <property type="molecule type" value="Genomic_DNA"/>
</dbReference>
<accession>A0AA86L340</accession>
<name>A0AA86L340_9SPHN</name>
<evidence type="ECO:0000313" key="4">
    <source>
        <dbReference type="Proteomes" id="UP000058599"/>
    </source>
</evidence>
<dbReference type="RefSeq" id="WP_067181358.1">
    <property type="nucleotide sequence ID" value="NZ_CP012199.1"/>
</dbReference>
<dbReference type="InterPro" id="IPR016039">
    <property type="entry name" value="Thiolase-like"/>
</dbReference>
<dbReference type="GO" id="GO:0003988">
    <property type="term" value="F:acetyl-CoA C-acyltransferase activity"/>
    <property type="evidence" value="ECO:0007669"/>
    <property type="project" value="UniProtKB-ARBA"/>
</dbReference>
<dbReference type="InterPro" id="IPR055140">
    <property type="entry name" value="Thiolase_C_2"/>
</dbReference>
<dbReference type="InterPro" id="IPR020616">
    <property type="entry name" value="Thiolase_N"/>
</dbReference>
<dbReference type="CDD" id="cd00829">
    <property type="entry name" value="SCP-x_thiolase"/>
    <property type="match status" value="1"/>
</dbReference>
<dbReference type="PANTHER" id="PTHR42870">
    <property type="entry name" value="ACETYL-COA C-ACETYLTRANSFERASE"/>
    <property type="match status" value="1"/>
</dbReference>
<feature type="domain" description="Thiolase C-terminal" evidence="2">
    <location>
        <begin position="260"/>
        <end position="377"/>
    </location>
</feature>